<reference evidence="2 3" key="1">
    <citation type="submission" date="2017-07" db="EMBL/GenBank/DDBJ databases">
        <title>Annotated genome sequence of Bacterioplanes sanyensis isolated from Red Sea.</title>
        <authorList>
            <person name="Rehman Z.U."/>
        </authorList>
    </citation>
    <scope>NUCLEOTIDE SEQUENCE [LARGE SCALE GENOMIC DNA]</scope>
    <source>
        <strain evidence="2 3">NV9</strain>
    </source>
</reference>
<protein>
    <recommendedName>
        <fullName evidence="1">Transposase IS30-like HTH domain-containing protein</fullName>
    </recommendedName>
</protein>
<name>A0A222FHM6_9GAMM</name>
<dbReference type="InterPro" id="IPR025246">
    <property type="entry name" value="IS30-like_HTH"/>
</dbReference>
<organism evidence="2 3">
    <name type="scientific">Bacterioplanes sanyensis</name>
    <dbReference type="NCBI Taxonomy" id="1249553"/>
    <lineage>
        <taxon>Bacteria</taxon>
        <taxon>Pseudomonadati</taxon>
        <taxon>Pseudomonadota</taxon>
        <taxon>Gammaproteobacteria</taxon>
        <taxon>Oceanospirillales</taxon>
        <taxon>Oceanospirillaceae</taxon>
        <taxon>Bacterioplanes</taxon>
    </lineage>
</organism>
<keyword evidence="3" id="KW-1185">Reference proteome</keyword>
<dbReference type="Pfam" id="PF13936">
    <property type="entry name" value="HTH_38"/>
    <property type="match status" value="1"/>
</dbReference>
<dbReference type="KEGG" id="bsan:CHH28_04120"/>
<dbReference type="AlphaFoldDB" id="A0A222FHM6"/>
<sequence>MSYHQLTEHERYQIYSLLKVGLTQKQIACHLGPALWTSNLVRPALWTSNLVTGFRYGEHCRLNRYRQHGFSERVALTKGT</sequence>
<dbReference type="OrthoDB" id="9803231at2"/>
<accession>A0A222FHM6</accession>
<dbReference type="Proteomes" id="UP000202440">
    <property type="component" value="Chromosome"/>
</dbReference>
<evidence type="ECO:0000313" key="3">
    <source>
        <dbReference type="Proteomes" id="UP000202440"/>
    </source>
</evidence>
<evidence type="ECO:0000259" key="1">
    <source>
        <dbReference type="Pfam" id="PF13936"/>
    </source>
</evidence>
<dbReference type="RefSeq" id="WP_094059116.1">
    <property type="nucleotide sequence ID" value="NZ_CP022530.1"/>
</dbReference>
<feature type="domain" description="Transposase IS30-like HTH" evidence="1">
    <location>
        <begin position="2"/>
        <end position="32"/>
    </location>
</feature>
<proteinExistence type="predicted"/>
<evidence type="ECO:0000313" key="2">
    <source>
        <dbReference type="EMBL" id="ASP37911.1"/>
    </source>
</evidence>
<gene>
    <name evidence="2" type="ORF">CHH28_04120</name>
</gene>
<dbReference type="EMBL" id="CP022530">
    <property type="protein sequence ID" value="ASP37911.1"/>
    <property type="molecule type" value="Genomic_DNA"/>
</dbReference>